<keyword evidence="4" id="KW-0378">Hydrolase</keyword>
<evidence type="ECO:0000256" key="9">
    <source>
        <dbReference type="ARBA" id="ARBA00034617"/>
    </source>
</evidence>
<dbReference type="InterPro" id="IPR036388">
    <property type="entry name" value="WH-like_DNA-bd_sf"/>
</dbReference>
<accession>A0A1H3X2I4</accession>
<dbReference type="FunFam" id="3.40.50.300:FF:001389">
    <property type="entry name" value="ATP-dependent DNA helicase RecQ"/>
    <property type="match status" value="1"/>
</dbReference>
<name>A0A1H3X2I4_9FLAO</name>
<dbReference type="InterPro" id="IPR001650">
    <property type="entry name" value="Helicase_C-like"/>
</dbReference>
<evidence type="ECO:0000256" key="7">
    <source>
        <dbReference type="ARBA" id="ARBA00023125"/>
    </source>
</evidence>
<keyword evidence="2" id="KW-0479">Metal-binding</keyword>
<dbReference type="InterPro" id="IPR004589">
    <property type="entry name" value="DNA_helicase_ATP-dep_RecQ"/>
</dbReference>
<feature type="domain" description="Helicase ATP-binding" evidence="13">
    <location>
        <begin position="25"/>
        <end position="193"/>
    </location>
</feature>
<keyword evidence="8" id="KW-0413">Isomerase</keyword>
<evidence type="ECO:0000313" key="15">
    <source>
        <dbReference type="EMBL" id="SDZ92832.1"/>
    </source>
</evidence>
<dbReference type="AlphaFoldDB" id="A0A1H3X2I4"/>
<dbReference type="InterPro" id="IPR014001">
    <property type="entry name" value="Helicase_ATP-bd"/>
</dbReference>
<dbReference type="PROSITE" id="PS51194">
    <property type="entry name" value="HELICASE_CTER"/>
    <property type="match status" value="1"/>
</dbReference>
<dbReference type="InterPro" id="IPR027417">
    <property type="entry name" value="P-loop_NTPase"/>
</dbReference>
<dbReference type="PROSITE" id="PS51192">
    <property type="entry name" value="HELICASE_ATP_BIND_1"/>
    <property type="match status" value="1"/>
</dbReference>
<dbReference type="SMART" id="SM00487">
    <property type="entry name" value="DEXDc"/>
    <property type="match status" value="1"/>
</dbReference>
<dbReference type="Gene3D" id="3.40.50.300">
    <property type="entry name" value="P-loop containing nucleotide triphosphate hydrolases"/>
    <property type="match status" value="2"/>
</dbReference>
<dbReference type="STRING" id="908615.SAMN05421540_102206"/>
<reference evidence="15 16" key="1">
    <citation type="submission" date="2016-10" db="EMBL/GenBank/DDBJ databases">
        <authorList>
            <person name="de Groot N.N."/>
        </authorList>
    </citation>
    <scope>NUCLEOTIDE SEQUENCE [LARGE SCALE GENOMIC DNA]</scope>
    <source>
        <strain evidence="15 16">DSM 23581</strain>
    </source>
</reference>
<dbReference type="PANTHER" id="PTHR13710">
    <property type="entry name" value="DNA HELICASE RECQ FAMILY MEMBER"/>
    <property type="match status" value="1"/>
</dbReference>
<dbReference type="GO" id="GO:0005524">
    <property type="term" value="F:ATP binding"/>
    <property type="evidence" value="ECO:0007669"/>
    <property type="project" value="UniProtKB-KW"/>
</dbReference>
<dbReference type="PANTHER" id="PTHR13710:SF105">
    <property type="entry name" value="ATP-DEPENDENT DNA HELICASE Q1"/>
    <property type="match status" value="1"/>
</dbReference>
<dbReference type="GO" id="GO:0009378">
    <property type="term" value="F:four-way junction helicase activity"/>
    <property type="evidence" value="ECO:0007669"/>
    <property type="project" value="TreeGrafter"/>
</dbReference>
<dbReference type="GO" id="GO:0043138">
    <property type="term" value="F:3'-5' DNA helicase activity"/>
    <property type="evidence" value="ECO:0007669"/>
    <property type="project" value="UniProtKB-EC"/>
</dbReference>
<evidence type="ECO:0000256" key="5">
    <source>
        <dbReference type="ARBA" id="ARBA00022806"/>
    </source>
</evidence>
<dbReference type="Pfam" id="PF16124">
    <property type="entry name" value="RecQ_Zn_bind"/>
    <property type="match status" value="1"/>
</dbReference>
<organism evidence="15 16">
    <name type="scientific">Psychroflexus halocasei</name>
    <dbReference type="NCBI Taxonomy" id="908615"/>
    <lineage>
        <taxon>Bacteria</taxon>
        <taxon>Pseudomonadati</taxon>
        <taxon>Bacteroidota</taxon>
        <taxon>Flavobacteriia</taxon>
        <taxon>Flavobacteriales</taxon>
        <taxon>Flavobacteriaceae</taxon>
        <taxon>Psychroflexus</taxon>
    </lineage>
</organism>
<dbReference type="GO" id="GO:0046872">
    <property type="term" value="F:metal ion binding"/>
    <property type="evidence" value="ECO:0007669"/>
    <property type="project" value="UniProtKB-KW"/>
</dbReference>
<dbReference type="RefSeq" id="WP_093239372.1">
    <property type="nucleotide sequence ID" value="NZ_FNQF01000002.1"/>
</dbReference>
<keyword evidence="3" id="KW-0547">Nucleotide-binding</keyword>
<evidence type="ECO:0000256" key="3">
    <source>
        <dbReference type="ARBA" id="ARBA00022741"/>
    </source>
</evidence>
<dbReference type="InterPro" id="IPR032284">
    <property type="entry name" value="RecQ_Zn-bd"/>
</dbReference>
<dbReference type="CDD" id="cd17920">
    <property type="entry name" value="DEXHc_RecQ"/>
    <property type="match status" value="1"/>
</dbReference>
<proteinExistence type="inferred from homology"/>
<feature type="domain" description="Helicase C-terminal" evidence="14">
    <location>
        <begin position="214"/>
        <end position="364"/>
    </location>
</feature>
<dbReference type="GO" id="GO:0005737">
    <property type="term" value="C:cytoplasm"/>
    <property type="evidence" value="ECO:0007669"/>
    <property type="project" value="TreeGrafter"/>
</dbReference>
<gene>
    <name evidence="15" type="ORF">SAMN05421540_102206</name>
</gene>
<evidence type="ECO:0000256" key="10">
    <source>
        <dbReference type="ARBA" id="ARBA00034808"/>
    </source>
</evidence>
<evidence type="ECO:0000256" key="11">
    <source>
        <dbReference type="ARBA" id="ARBA00044535"/>
    </source>
</evidence>
<evidence type="ECO:0000259" key="14">
    <source>
        <dbReference type="PROSITE" id="PS51194"/>
    </source>
</evidence>
<evidence type="ECO:0000256" key="8">
    <source>
        <dbReference type="ARBA" id="ARBA00023235"/>
    </source>
</evidence>
<evidence type="ECO:0000259" key="13">
    <source>
        <dbReference type="PROSITE" id="PS51192"/>
    </source>
</evidence>
<keyword evidence="7" id="KW-0238">DNA-binding</keyword>
<sequence length="629" mass="72269">MTDVQQILQKYWGFDHFLDSQEDVIKSVLNQEDCCAILPTGGGKSICFQVPAIALDGICLVVSPLLALMEDQVQNLKSKGIKADYIKSSMSLKDIHQLLDNCVYGRYKLLYLSPERLQNKEILEHLIKLPISFVAIDEAHSISQWGHDFRPAYRQIRILKDYLPNLTFLALTATATPEVLKDIKENLALEKPKTYQRSFKKPNLNFGFFKVSDKLAAIAKYLKSHSDDSGIIYVRKRQSSHDISAYLNKIGFQSEAYHAGISTRLKEKILKNWIANKTKIIVATTAFGMGIDKSDVRFVLHYHPPESIESFYQEAGRAGRDRKPADAFLFYNKNDIFILRSYISNQIPDFSFIKTLYKNLNQFFGVAYGEGQNEVFDFNFSEFCKHNHFNFNQTYAGLQVLDNLGVIRLSKNFKEKIRITFIVSSAHLINFLDKNINYQNVVNSILRTYGGLYEQEININLDLISYKTGIAKQNIKKLLSELEKKDMMTYENFKHDVNVEFLVPKENDRSINPHKKSIESLKKAKVNQIESVIDLILNQKDCIQNQILNYFGEATYKNCGHCQNCSNNKGQKLDLKKDVYKYLQNVDSASVEELSAQYKNKDQAVLSSLRELLKLEKITITADNKYKTK</sequence>
<comment type="similarity">
    <text evidence="1">Belongs to the helicase family. RecQ subfamily.</text>
</comment>
<dbReference type="Gene3D" id="1.10.10.10">
    <property type="entry name" value="Winged helix-like DNA-binding domain superfamily/Winged helix DNA-binding domain"/>
    <property type="match status" value="1"/>
</dbReference>
<dbReference type="GO" id="GO:0006310">
    <property type="term" value="P:DNA recombination"/>
    <property type="evidence" value="ECO:0007669"/>
    <property type="project" value="InterPro"/>
</dbReference>
<dbReference type="EMBL" id="FNQF01000002">
    <property type="protein sequence ID" value="SDZ92832.1"/>
    <property type="molecule type" value="Genomic_DNA"/>
</dbReference>
<dbReference type="InterPro" id="IPR011545">
    <property type="entry name" value="DEAD/DEAH_box_helicase_dom"/>
</dbReference>
<dbReference type="Pfam" id="PF00270">
    <property type="entry name" value="DEAD"/>
    <property type="match status" value="1"/>
</dbReference>
<evidence type="ECO:0000256" key="1">
    <source>
        <dbReference type="ARBA" id="ARBA00005446"/>
    </source>
</evidence>
<dbReference type="EC" id="5.6.2.4" evidence="10"/>
<dbReference type="NCBIfam" id="TIGR00614">
    <property type="entry name" value="recQ_fam"/>
    <property type="match status" value="1"/>
</dbReference>
<dbReference type="GO" id="GO:0043590">
    <property type="term" value="C:bacterial nucleoid"/>
    <property type="evidence" value="ECO:0007669"/>
    <property type="project" value="TreeGrafter"/>
</dbReference>
<evidence type="ECO:0000256" key="2">
    <source>
        <dbReference type="ARBA" id="ARBA00022723"/>
    </source>
</evidence>
<evidence type="ECO:0000256" key="4">
    <source>
        <dbReference type="ARBA" id="ARBA00022801"/>
    </source>
</evidence>
<keyword evidence="6" id="KW-0067">ATP-binding</keyword>
<keyword evidence="16" id="KW-1185">Reference proteome</keyword>
<dbReference type="Pfam" id="PF00271">
    <property type="entry name" value="Helicase_C"/>
    <property type="match status" value="1"/>
</dbReference>
<dbReference type="GO" id="GO:0003677">
    <property type="term" value="F:DNA binding"/>
    <property type="evidence" value="ECO:0007669"/>
    <property type="project" value="UniProtKB-KW"/>
</dbReference>
<evidence type="ECO:0000256" key="6">
    <source>
        <dbReference type="ARBA" id="ARBA00022840"/>
    </source>
</evidence>
<dbReference type="GO" id="GO:0006281">
    <property type="term" value="P:DNA repair"/>
    <property type="evidence" value="ECO:0007669"/>
    <property type="project" value="TreeGrafter"/>
</dbReference>
<protein>
    <recommendedName>
        <fullName evidence="11">ATP-dependent DNA helicase RecQ</fullName>
        <ecNumber evidence="10">5.6.2.4</ecNumber>
    </recommendedName>
    <alternativeName>
        <fullName evidence="12">DNA 3'-5' helicase RecQ</fullName>
    </alternativeName>
</protein>
<dbReference type="GO" id="GO:0016787">
    <property type="term" value="F:hydrolase activity"/>
    <property type="evidence" value="ECO:0007669"/>
    <property type="project" value="UniProtKB-KW"/>
</dbReference>
<keyword evidence="5 15" id="KW-0347">Helicase</keyword>
<dbReference type="Proteomes" id="UP000198820">
    <property type="component" value="Unassembled WGS sequence"/>
</dbReference>
<dbReference type="GO" id="GO:0030894">
    <property type="term" value="C:replisome"/>
    <property type="evidence" value="ECO:0007669"/>
    <property type="project" value="TreeGrafter"/>
</dbReference>
<evidence type="ECO:0000313" key="16">
    <source>
        <dbReference type="Proteomes" id="UP000198820"/>
    </source>
</evidence>
<comment type="catalytic activity">
    <reaction evidence="9">
        <text>Couples ATP hydrolysis with the unwinding of duplex DNA by translocating in the 3'-5' direction.</text>
        <dbReference type="EC" id="5.6.2.4"/>
    </reaction>
</comment>
<dbReference type="SUPFAM" id="SSF52540">
    <property type="entry name" value="P-loop containing nucleoside triphosphate hydrolases"/>
    <property type="match status" value="1"/>
</dbReference>
<evidence type="ECO:0000256" key="12">
    <source>
        <dbReference type="ARBA" id="ARBA00044550"/>
    </source>
</evidence>
<dbReference type="SMART" id="SM00490">
    <property type="entry name" value="HELICc"/>
    <property type="match status" value="1"/>
</dbReference>